<dbReference type="Pfam" id="PF02037">
    <property type="entry name" value="SAP"/>
    <property type="match status" value="1"/>
</dbReference>
<evidence type="ECO:0000259" key="2">
    <source>
        <dbReference type="PROSITE" id="PS50800"/>
    </source>
</evidence>
<dbReference type="InterPro" id="IPR036361">
    <property type="entry name" value="SAP_dom_sf"/>
</dbReference>
<evidence type="ECO:0000313" key="4">
    <source>
        <dbReference type="Proteomes" id="UP000224080"/>
    </source>
</evidence>
<reference evidence="3 4" key="1">
    <citation type="submission" date="2017-10" db="EMBL/GenBank/DDBJ databases">
        <title>Comparative genomics in systemic dimorphic fungi from Ajellomycetaceae.</title>
        <authorList>
            <person name="Munoz J.F."/>
            <person name="Mcewen J.G."/>
            <person name="Clay O.K."/>
            <person name="Cuomo C.A."/>
        </authorList>
    </citation>
    <scope>NUCLEOTIDE SEQUENCE [LARGE SCALE GENOMIC DNA]</scope>
    <source>
        <strain evidence="3 4">UAMH130</strain>
    </source>
</reference>
<proteinExistence type="predicted"/>
<dbReference type="SMART" id="SM00513">
    <property type="entry name" value="SAP"/>
    <property type="match status" value="1"/>
</dbReference>
<sequence length="288" mass="30711">MAAPRSTSLRALRLLAAQQHAPIPSSTLASMAPFRRSLHITGAFSAQPARGPDITAIYRSRGLGDLRAECERRNLRSVGSKAELVDRLANHDVLQSRAFSIAMRKLDSRPAETGSPSRPLNTSRAQKSPNDTSTVDFVYMPQDIDASPPSSATNGTPIPILPDAYSHYQLTTDTTTSDPTATASTMKPQIYTVSGDYDASIPPTAVGGGASAMSDVADNLAVEFDPFELTETVRRAREGEALVRERAAMADGTVRGVARQFWEGVVEDVLGKAGSGRGNGRGVEGRKL</sequence>
<feature type="domain" description="SAP" evidence="2">
    <location>
        <begin position="58"/>
        <end position="92"/>
    </location>
</feature>
<feature type="compositionally biased region" description="Polar residues" evidence="1">
    <location>
        <begin position="114"/>
        <end position="133"/>
    </location>
</feature>
<organism evidence="3 4">
    <name type="scientific">Blastomyces parvus</name>
    <dbReference type="NCBI Taxonomy" id="2060905"/>
    <lineage>
        <taxon>Eukaryota</taxon>
        <taxon>Fungi</taxon>
        <taxon>Dikarya</taxon>
        <taxon>Ascomycota</taxon>
        <taxon>Pezizomycotina</taxon>
        <taxon>Eurotiomycetes</taxon>
        <taxon>Eurotiomycetidae</taxon>
        <taxon>Onygenales</taxon>
        <taxon>Ajellomycetaceae</taxon>
        <taxon>Blastomyces</taxon>
    </lineage>
</organism>
<protein>
    <recommendedName>
        <fullName evidence="2">SAP domain-containing protein</fullName>
    </recommendedName>
</protein>
<evidence type="ECO:0000256" key="1">
    <source>
        <dbReference type="SAM" id="MobiDB-lite"/>
    </source>
</evidence>
<dbReference type="AlphaFoldDB" id="A0A2B7XFG7"/>
<dbReference type="InterPro" id="IPR003034">
    <property type="entry name" value="SAP_dom"/>
</dbReference>
<comment type="caution">
    <text evidence="3">The sequence shown here is derived from an EMBL/GenBank/DDBJ whole genome shotgun (WGS) entry which is preliminary data.</text>
</comment>
<name>A0A2B7XFG7_9EURO</name>
<dbReference type="PROSITE" id="PS50800">
    <property type="entry name" value="SAP"/>
    <property type="match status" value="1"/>
</dbReference>
<dbReference type="SUPFAM" id="SSF68906">
    <property type="entry name" value="SAP domain"/>
    <property type="match status" value="1"/>
</dbReference>
<dbReference type="Proteomes" id="UP000224080">
    <property type="component" value="Unassembled WGS sequence"/>
</dbReference>
<gene>
    <name evidence="3" type="ORF">GX51_01596</name>
</gene>
<dbReference type="OrthoDB" id="3993201at2759"/>
<dbReference type="EMBL" id="PDNC01000012">
    <property type="protein sequence ID" value="PGH07886.1"/>
    <property type="molecule type" value="Genomic_DNA"/>
</dbReference>
<accession>A0A2B7XFG7</accession>
<keyword evidence="4" id="KW-1185">Reference proteome</keyword>
<dbReference type="Gene3D" id="1.10.720.30">
    <property type="entry name" value="SAP domain"/>
    <property type="match status" value="1"/>
</dbReference>
<feature type="region of interest" description="Disordered" evidence="1">
    <location>
        <begin position="105"/>
        <end position="133"/>
    </location>
</feature>
<evidence type="ECO:0000313" key="3">
    <source>
        <dbReference type="EMBL" id="PGH07886.1"/>
    </source>
</evidence>